<keyword evidence="3" id="KW-1185">Reference proteome</keyword>
<proteinExistence type="predicted"/>
<protein>
    <submittedName>
        <fullName evidence="2">Uncharacterized protein</fullName>
    </submittedName>
</protein>
<accession>A0A9Q3HPI3</accession>
<dbReference type="AlphaFoldDB" id="A0A9Q3HPI3"/>
<dbReference type="Proteomes" id="UP000765509">
    <property type="component" value="Unassembled WGS sequence"/>
</dbReference>
<evidence type="ECO:0000256" key="1">
    <source>
        <dbReference type="SAM" id="MobiDB-lite"/>
    </source>
</evidence>
<evidence type="ECO:0000313" key="2">
    <source>
        <dbReference type="EMBL" id="MBW0511647.1"/>
    </source>
</evidence>
<feature type="compositionally biased region" description="Pro residues" evidence="1">
    <location>
        <begin position="111"/>
        <end position="127"/>
    </location>
</feature>
<feature type="region of interest" description="Disordered" evidence="1">
    <location>
        <begin position="102"/>
        <end position="138"/>
    </location>
</feature>
<gene>
    <name evidence="2" type="ORF">O181_051362</name>
</gene>
<reference evidence="2" key="1">
    <citation type="submission" date="2021-03" db="EMBL/GenBank/DDBJ databases">
        <title>Draft genome sequence of rust myrtle Austropuccinia psidii MF-1, a brazilian biotype.</title>
        <authorList>
            <person name="Quecine M.C."/>
            <person name="Pachon D.M.R."/>
            <person name="Bonatelli M.L."/>
            <person name="Correr F.H."/>
            <person name="Franceschini L.M."/>
            <person name="Leite T.F."/>
            <person name="Margarido G.R.A."/>
            <person name="Almeida C.A."/>
            <person name="Ferrarezi J.A."/>
            <person name="Labate C.A."/>
        </authorList>
    </citation>
    <scope>NUCLEOTIDE SEQUENCE</scope>
    <source>
        <strain evidence="2">MF-1</strain>
    </source>
</reference>
<evidence type="ECO:0000313" key="3">
    <source>
        <dbReference type="Proteomes" id="UP000765509"/>
    </source>
</evidence>
<organism evidence="2 3">
    <name type="scientific">Austropuccinia psidii MF-1</name>
    <dbReference type="NCBI Taxonomy" id="1389203"/>
    <lineage>
        <taxon>Eukaryota</taxon>
        <taxon>Fungi</taxon>
        <taxon>Dikarya</taxon>
        <taxon>Basidiomycota</taxon>
        <taxon>Pucciniomycotina</taxon>
        <taxon>Pucciniomycetes</taxon>
        <taxon>Pucciniales</taxon>
        <taxon>Sphaerophragmiaceae</taxon>
        <taxon>Austropuccinia</taxon>
    </lineage>
</organism>
<comment type="caution">
    <text evidence="2">The sequence shown here is derived from an EMBL/GenBank/DDBJ whole genome shotgun (WGS) entry which is preliminary data.</text>
</comment>
<sequence>MMLADKHTRNAHLLCKPSDPCARGVPTQDVHVRTPLWSTMMKAFPSGNGCHDPKQADGNNSGLLARCPQNKSHQIPRNKTLPFLVCLASKLRGNQLQAHVAPDVQKTFSRTPPPQYNEPPIPGPSPSSEPHEGLSACEPEPKVAPMQTLEEPFGLYFSCSQIPLTPPSTISRLSSYSLVTILSARPHQRELLPKRILNRLKDWLILASCR</sequence>
<name>A0A9Q3HPI3_9BASI</name>
<dbReference type="EMBL" id="AVOT02022308">
    <property type="protein sequence ID" value="MBW0511647.1"/>
    <property type="molecule type" value="Genomic_DNA"/>
</dbReference>